<keyword evidence="1" id="KW-0472">Membrane</keyword>
<evidence type="ECO:0000313" key="3">
    <source>
        <dbReference type="Proteomes" id="UP000470875"/>
    </source>
</evidence>
<evidence type="ECO:0000256" key="1">
    <source>
        <dbReference type="SAM" id="Phobius"/>
    </source>
</evidence>
<dbReference type="EMBL" id="VULO01000002">
    <property type="protein sequence ID" value="MSS83520.1"/>
    <property type="molecule type" value="Genomic_DNA"/>
</dbReference>
<dbReference type="Proteomes" id="UP000470875">
    <property type="component" value="Unassembled WGS sequence"/>
</dbReference>
<feature type="transmembrane region" description="Helical" evidence="1">
    <location>
        <begin position="148"/>
        <end position="170"/>
    </location>
</feature>
<gene>
    <name evidence="2" type="ORF">FYJ24_01825</name>
</gene>
<protein>
    <submittedName>
        <fullName evidence="2">Uncharacterized protein</fullName>
    </submittedName>
</protein>
<dbReference type="AlphaFoldDB" id="A0A6N7VRD0"/>
<proteinExistence type="predicted"/>
<reference evidence="2 3" key="1">
    <citation type="submission" date="2019-08" db="EMBL/GenBank/DDBJ databases">
        <title>In-depth cultivation of the pig gut microbiome towards novel bacterial diversity and tailored functional studies.</title>
        <authorList>
            <person name="Wylensek D."/>
            <person name="Hitch T.C.A."/>
            <person name="Clavel T."/>
        </authorList>
    </citation>
    <scope>NUCLEOTIDE SEQUENCE [LARGE SCALE GENOMIC DNA]</scope>
    <source>
        <strain evidence="2 3">WB03_NA08</strain>
    </source>
</reference>
<name>A0A6N7VRD0_9ACTO</name>
<keyword evidence="1" id="KW-0812">Transmembrane</keyword>
<keyword evidence="1" id="KW-1133">Transmembrane helix</keyword>
<comment type="caution">
    <text evidence="2">The sequence shown here is derived from an EMBL/GenBank/DDBJ whole genome shotgun (WGS) entry which is preliminary data.</text>
</comment>
<evidence type="ECO:0000313" key="2">
    <source>
        <dbReference type="EMBL" id="MSS83520.1"/>
    </source>
</evidence>
<keyword evidence="3" id="KW-1185">Reference proteome</keyword>
<accession>A0A6N7VRD0</accession>
<dbReference type="RefSeq" id="WP_154543051.1">
    <property type="nucleotide sequence ID" value="NZ_VULO01000002.1"/>
</dbReference>
<sequence length="173" mass="20442">MWQRDSVHRVERQGIVWRVHDEVGNQALMSEVRADTAQVSNWKQLSERNMGFRIWNLSEVENIRDDIWRLVSPLPEKWREPEADELKALTIPDDVRDIKVPLKDHVIVIDSTLVFVPLPWLQHPGTVGREMQAITVPTPVLRLPYARFWYYIPLLFVVTTIFVLWSFLLCMRI</sequence>
<organism evidence="2 3">
    <name type="scientific">Scrofimicrobium canadense</name>
    <dbReference type="NCBI Taxonomy" id="2652290"/>
    <lineage>
        <taxon>Bacteria</taxon>
        <taxon>Bacillati</taxon>
        <taxon>Actinomycetota</taxon>
        <taxon>Actinomycetes</taxon>
        <taxon>Actinomycetales</taxon>
        <taxon>Actinomycetaceae</taxon>
        <taxon>Scrofimicrobium</taxon>
    </lineage>
</organism>